<protein>
    <submittedName>
        <fullName evidence="2">Nickel uptake substrate-specific transmembrane region</fullName>
    </submittedName>
</protein>
<dbReference type="InterPro" id="IPR019613">
    <property type="entry name" value="DUF4198"/>
</dbReference>
<keyword evidence="2" id="KW-0472">Membrane</keyword>
<evidence type="ECO:0000313" key="2">
    <source>
        <dbReference type="EMBL" id="QDU30270.1"/>
    </source>
</evidence>
<reference evidence="2 3" key="1">
    <citation type="submission" date="2019-02" db="EMBL/GenBank/DDBJ databases">
        <title>Deep-cultivation of Planctomycetes and their phenomic and genomic characterization uncovers novel biology.</title>
        <authorList>
            <person name="Wiegand S."/>
            <person name="Jogler M."/>
            <person name="Boedeker C."/>
            <person name="Pinto D."/>
            <person name="Vollmers J."/>
            <person name="Rivas-Marin E."/>
            <person name="Kohn T."/>
            <person name="Peeters S.H."/>
            <person name="Heuer A."/>
            <person name="Rast P."/>
            <person name="Oberbeckmann S."/>
            <person name="Bunk B."/>
            <person name="Jeske O."/>
            <person name="Meyerdierks A."/>
            <person name="Storesund J.E."/>
            <person name="Kallscheuer N."/>
            <person name="Luecker S."/>
            <person name="Lage O.M."/>
            <person name="Pohl T."/>
            <person name="Merkel B.J."/>
            <person name="Hornburger P."/>
            <person name="Mueller R.-W."/>
            <person name="Bruemmer F."/>
            <person name="Labrenz M."/>
            <person name="Spormann A.M."/>
            <person name="Op den Camp H."/>
            <person name="Overmann J."/>
            <person name="Amann R."/>
            <person name="Jetten M.S.M."/>
            <person name="Mascher T."/>
            <person name="Medema M.H."/>
            <person name="Devos D.P."/>
            <person name="Kaster A.-K."/>
            <person name="Ovreas L."/>
            <person name="Rohde M."/>
            <person name="Galperin M.Y."/>
            <person name="Jogler C."/>
        </authorList>
    </citation>
    <scope>NUCLEOTIDE SEQUENCE [LARGE SCALE GENOMIC DNA]</scope>
    <source>
        <strain evidence="2 3">ETA_A8</strain>
    </source>
</reference>
<feature type="signal peptide" evidence="1">
    <location>
        <begin position="1"/>
        <end position="22"/>
    </location>
</feature>
<dbReference type="EMBL" id="CP036274">
    <property type="protein sequence ID" value="QDU30270.1"/>
    <property type="molecule type" value="Genomic_DNA"/>
</dbReference>
<dbReference type="RefSeq" id="WP_202921272.1">
    <property type="nucleotide sequence ID" value="NZ_CP036274.1"/>
</dbReference>
<keyword evidence="1" id="KW-0732">Signal</keyword>
<keyword evidence="2" id="KW-0812">Transmembrane</keyword>
<feature type="chain" id="PRO_5022094590" evidence="1">
    <location>
        <begin position="23"/>
        <end position="265"/>
    </location>
</feature>
<organism evidence="2 3">
    <name type="scientific">Anatilimnocola aggregata</name>
    <dbReference type="NCBI Taxonomy" id="2528021"/>
    <lineage>
        <taxon>Bacteria</taxon>
        <taxon>Pseudomonadati</taxon>
        <taxon>Planctomycetota</taxon>
        <taxon>Planctomycetia</taxon>
        <taxon>Pirellulales</taxon>
        <taxon>Pirellulaceae</taxon>
        <taxon>Anatilimnocola</taxon>
    </lineage>
</organism>
<sequence precursor="true">MLYSIRLLTVMYCLSTSAIALAHDTWVQTSATIVRPDDVVHLDFGLGNHGNDHRDFKFASKLSSLDGVSLSVISPAGKATNVASQLIDLGYAAKEGYWSARYIPSEEGLHCVAHKLDKLHFTTRAIKSSKTYFLASKSLDKLPQPTAEHAKPLGHPLELVLESHPVLNTGPGKEIAVKLLFQGKPLADQRISFIPRGAQLAADFDPNYERKTDVEGRCRYMPKEGNFVLVVAHLPAPNEKGEGYEKTHYAATLVLNIPQRCACCE</sequence>
<dbReference type="Pfam" id="PF10670">
    <property type="entry name" value="DUF4198"/>
    <property type="match status" value="1"/>
</dbReference>
<gene>
    <name evidence="2" type="ORF">ETAA8_53890</name>
</gene>
<accession>A0A517YJ72</accession>
<evidence type="ECO:0000313" key="3">
    <source>
        <dbReference type="Proteomes" id="UP000315017"/>
    </source>
</evidence>
<dbReference type="Proteomes" id="UP000315017">
    <property type="component" value="Chromosome"/>
</dbReference>
<proteinExistence type="predicted"/>
<keyword evidence="3" id="KW-1185">Reference proteome</keyword>
<name>A0A517YJ72_9BACT</name>
<dbReference type="KEGG" id="aagg:ETAA8_53890"/>
<evidence type="ECO:0000256" key="1">
    <source>
        <dbReference type="SAM" id="SignalP"/>
    </source>
</evidence>
<dbReference type="AlphaFoldDB" id="A0A517YJ72"/>